<keyword evidence="2" id="KW-1185">Reference proteome</keyword>
<evidence type="ECO:0000313" key="2">
    <source>
        <dbReference type="Proteomes" id="UP000187185"/>
    </source>
</evidence>
<organism evidence="1 2">
    <name type="scientific">Microbacterium aurum</name>
    <dbReference type="NCBI Taxonomy" id="36805"/>
    <lineage>
        <taxon>Bacteria</taxon>
        <taxon>Bacillati</taxon>
        <taxon>Actinomycetota</taxon>
        <taxon>Actinomycetes</taxon>
        <taxon>Micrococcales</taxon>
        <taxon>Microbacteriaceae</taxon>
        <taxon>Microbacterium</taxon>
    </lineage>
</organism>
<dbReference type="EMBL" id="CP018762">
    <property type="protein sequence ID" value="APZ35484.1"/>
    <property type="molecule type" value="Genomic_DNA"/>
</dbReference>
<accession>A0A1P8UBI3</accession>
<dbReference type="AlphaFoldDB" id="A0A1P8UBI3"/>
<reference evidence="1 2" key="1">
    <citation type="submission" date="2016-12" db="EMBL/GenBank/DDBJ databases">
        <title>Complete genome sequence of Microbacterium aurum KACC 15219.</title>
        <authorList>
            <person name="Jung Y."/>
            <person name="Shin J.-H."/>
            <person name="Lee Y.-J."/>
            <person name="Yi H."/>
            <person name="Bahn Y.-S."/>
            <person name="Kim J.F."/>
            <person name="Lee D.-W."/>
        </authorList>
    </citation>
    <scope>NUCLEOTIDE SEQUENCE [LARGE SCALE GENOMIC DNA]</scope>
    <source>
        <strain evidence="1 2">KACC 15219</strain>
    </source>
</reference>
<proteinExistence type="predicted"/>
<sequence>MLPLMRAIGQMTGKPTGLEKFDDGTFDAMAEFGAAMDGASIILGDLPDDSRFAVQEPSGVTVVGIGRVVGKVVTTWPSGQWKPLPGIPIYSQLPREARCELERKGPPKGSEMMWCQARSVSPM</sequence>
<dbReference type="Proteomes" id="UP000187185">
    <property type="component" value="Chromosome"/>
</dbReference>
<dbReference type="STRING" id="36805.BOH66_15515"/>
<protein>
    <submittedName>
        <fullName evidence="1">Uncharacterized protein</fullName>
    </submittedName>
</protein>
<gene>
    <name evidence="1" type="ORF">BOH66_15515</name>
</gene>
<dbReference type="KEGG" id="maur:BOH66_15515"/>
<evidence type="ECO:0000313" key="1">
    <source>
        <dbReference type="EMBL" id="APZ35484.1"/>
    </source>
</evidence>
<name>A0A1P8UBI3_9MICO</name>